<evidence type="ECO:0000256" key="1">
    <source>
        <dbReference type="SAM" id="Phobius"/>
    </source>
</evidence>
<dbReference type="InterPro" id="IPR021529">
    <property type="entry name" value="DUF2798"/>
</dbReference>
<protein>
    <recommendedName>
        <fullName evidence="4">DUF2798 domain-containing protein</fullName>
    </recommendedName>
</protein>
<name>A0A917D4Z7_9BACL</name>
<dbReference type="RefSeq" id="WP_229696459.1">
    <property type="nucleotide sequence ID" value="NZ_BMKR01000051.1"/>
</dbReference>
<proteinExistence type="predicted"/>
<keyword evidence="1" id="KW-1133">Transmembrane helix</keyword>
<dbReference type="AlphaFoldDB" id="A0A917D4Z7"/>
<reference evidence="2" key="1">
    <citation type="journal article" date="2014" name="Int. J. Syst. Evol. Microbiol.">
        <title>Complete genome sequence of Corynebacterium casei LMG S-19264T (=DSM 44701T), isolated from a smear-ripened cheese.</title>
        <authorList>
            <consortium name="US DOE Joint Genome Institute (JGI-PGF)"/>
            <person name="Walter F."/>
            <person name="Albersmeier A."/>
            <person name="Kalinowski J."/>
            <person name="Ruckert C."/>
        </authorList>
    </citation>
    <scope>NUCLEOTIDE SEQUENCE</scope>
    <source>
        <strain evidence="2">CGMCC 1.16134</strain>
    </source>
</reference>
<evidence type="ECO:0008006" key="4">
    <source>
        <dbReference type="Google" id="ProtNLM"/>
    </source>
</evidence>
<evidence type="ECO:0000313" key="2">
    <source>
        <dbReference type="EMBL" id="GGG10864.1"/>
    </source>
</evidence>
<comment type="caution">
    <text evidence="2">The sequence shown here is derived from an EMBL/GenBank/DDBJ whole genome shotgun (WGS) entry which is preliminary data.</text>
</comment>
<keyword evidence="3" id="KW-1185">Reference proteome</keyword>
<dbReference type="EMBL" id="BMKR01000051">
    <property type="protein sequence ID" value="GGG10864.1"/>
    <property type="molecule type" value="Genomic_DNA"/>
</dbReference>
<feature type="transmembrane region" description="Helical" evidence="1">
    <location>
        <begin position="33"/>
        <end position="55"/>
    </location>
</feature>
<keyword evidence="1" id="KW-0472">Membrane</keyword>
<dbReference type="Pfam" id="PF11391">
    <property type="entry name" value="DUF2798"/>
    <property type="match status" value="1"/>
</dbReference>
<evidence type="ECO:0000313" key="3">
    <source>
        <dbReference type="Proteomes" id="UP000637643"/>
    </source>
</evidence>
<accession>A0A917D4Z7</accession>
<gene>
    <name evidence="2" type="ORF">GCM10010912_64110</name>
</gene>
<organism evidence="2 3">
    <name type="scientific">Paenibacillus albidus</name>
    <dbReference type="NCBI Taxonomy" id="2041023"/>
    <lineage>
        <taxon>Bacteria</taxon>
        <taxon>Bacillati</taxon>
        <taxon>Bacillota</taxon>
        <taxon>Bacilli</taxon>
        <taxon>Bacillales</taxon>
        <taxon>Paenibacillaceae</taxon>
        <taxon>Paenibacillus</taxon>
    </lineage>
</organism>
<dbReference type="Proteomes" id="UP000637643">
    <property type="component" value="Unassembled WGS sequence"/>
</dbReference>
<sequence length="68" mass="7673">MVTGMVLFMSFYGAVMQVGLTRALPAAYLSAMELNVICALPLQLLIVGPLTRFLFLKMYPLIDNHYQY</sequence>
<reference evidence="2" key="2">
    <citation type="submission" date="2020-09" db="EMBL/GenBank/DDBJ databases">
        <authorList>
            <person name="Sun Q."/>
            <person name="Zhou Y."/>
        </authorList>
    </citation>
    <scope>NUCLEOTIDE SEQUENCE</scope>
    <source>
        <strain evidence="2">CGMCC 1.16134</strain>
    </source>
</reference>
<keyword evidence="1" id="KW-0812">Transmembrane</keyword>